<dbReference type="InterPro" id="IPR036897">
    <property type="entry name" value="CarbamoylP_synth_lsu_oligo_sf"/>
</dbReference>
<dbReference type="Pfam" id="PF02787">
    <property type="entry name" value="CPSase_L_D3"/>
    <property type="match status" value="1"/>
</dbReference>
<dbReference type="SUPFAM" id="SSF52335">
    <property type="entry name" value="Methylglyoxal synthase-like"/>
    <property type="match status" value="1"/>
</dbReference>
<dbReference type="InterPro" id="IPR005479">
    <property type="entry name" value="CPAse_ATP-bd"/>
</dbReference>
<feature type="binding site" evidence="17">
    <location>
        <position position="241"/>
    </location>
    <ligand>
        <name>ATP</name>
        <dbReference type="ChEBI" id="CHEBI:30616"/>
        <label>1</label>
    </ligand>
</feature>
<dbReference type="Gene3D" id="1.10.1030.10">
    <property type="entry name" value="Carbamoyl-phosphate synthetase, large subunit oligomerisation domain"/>
    <property type="match status" value="1"/>
</dbReference>
<feature type="domain" description="ATP-grasp" evidence="18">
    <location>
        <begin position="670"/>
        <end position="860"/>
    </location>
</feature>
<feature type="binding site" evidence="17">
    <location>
        <position position="176"/>
    </location>
    <ligand>
        <name>ATP</name>
        <dbReference type="ChEBI" id="CHEBI:30616"/>
        <label>1</label>
    </ligand>
</feature>
<evidence type="ECO:0000256" key="10">
    <source>
        <dbReference type="ARBA" id="ARBA00022840"/>
    </source>
</evidence>
<evidence type="ECO:0000256" key="12">
    <source>
        <dbReference type="ARBA" id="ARBA00022975"/>
    </source>
</evidence>
<dbReference type="PROSITE" id="PS51855">
    <property type="entry name" value="MGS"/>
    <property type="match status" value="1"/>
</dbReference>
<dbReference type="GO" id="GO:0004087">
    <property type="term" value="F:carbamoyl-phosphate synthase (ammonia) activity"/>
    <property type="evidence" value="ECO:0007669"/>
    <property type="project" value="UniProtKB-EC"/>
</dbReference>
<feature type="binding site" evidence="17">
    <location>
        <position position="298"/>
    </location>
    <ligand>
        <name>Mn(2+)</name>
        <dbReference type="ChEBI" id="CHEBI:29035"/>
        <label>1</label>
    </ligand>
</feature>
<dbReference type="EC" id="6.3.5.5" evidence="17"/>
<keyword evidence="13" id="KW-0464">Manganese</keyword>
<feature type="region of interest" description="Carbamoyl phosphate synthetic domain" evidence="17">
    <location>
        <begin position="546"/>
        <end position="928"/>
    </location>
</feature>
<dbReference type="GO" id="GO:0004088">
    <property type="term" value="F:carbamoyl-phosphate synthase (glutamine-hydrolyzing) activity"/>
    <property type="evidence" value="ECO:0007669"/>
    <property type="project" value="UniProtKB-UniRule"/>
</dbReference>
<dbReference type="GO" id="GO:0044205">
    <property type="term" value="P:'de novo' UMP biosynthetic process"/>
    <property type="evidence" value="ECO:0007669"/>
    <property type="project" value="UniProtKB-UniRule"/>
</dbReference>
<feature type="binding site" evidence="17">
    <location>
        <position position="298"/>
    </location>
    <ligand>
        <name>Mg(2+)</name>
        <dbReference type="ChEBI" id="CHEBI:18420"/>
        <label>1</label>
    </ligand>
</feature>
<dbReference type="Pfam" id="PF02786">
    <property type="entry name" value="CPSase_L_D2"/>
    <property type="match status" value="2"/>
</dbReference>
<sequence>MPKRMDIHKILVIGSGPIVIGQAAEFDYSGSQACLSLREEGYQVVLINSNPATIMTDKEIANQVYIEPITLEFVSKIIRKEIPDAILPTLGGQTGLNMAKQLADSGILDELGIELLGTKLDAIEEAEDREKFKDLMKQLHEPVPESQIATNYDEAKAFVEKIGFPVVIRPAYTLGGSGGGFVDNYHDLKKIVTLGLGLSPVTQVLVEHSIAGYKEIEFEVMRDANDNAMIVCSMENVDPVGIHTGDSIVVSPTQTLSDQDYQMMRDAALKIIRALKIEGGCNVQMAIDQYSGQYYIIEVNPRVSRSSALASKATGYPIAKMSAKIAVGLHLDEIINPITGKTLAEFEPALDYVVTKIPRWPFDKFTTADRTLGTQMKATGEVMAIGRNFEESFLKAVRSLEVDTKYVFKPQFQKLSTDELLKQLMPAQNDRLFVILELLRRHVSVNQIHDITQMNQFYLYKFQHIIEIEEQLKQNHGAKALKIAKQNGFIDDVIGKLWRKTPDQIRQIRTKQHITPVYKMVDTAAGEFESTTPYYYSTYEESDESKVTKKPSIVIVGSGPIRIGQGVEFDYATVHCVDAVQKAGYEAIIINSNPETVSTDFSISDKLYFEPLTTEDVLNVIDHEQPKGVILQFGGQTAVNLAEPLSKRGVKVIGTSVEDINRGEDRKLFDQIVKKLSLQQPKGKTATNTKNALTIANQIGYPVLIRPSYVIGGKAMEIVHSDDELQNYMQKAVNASNDHPVLIDSYLMGMESEVDVISDGHSVVIPGILEHIERSGVHSGDSMAVYPPQHMKESIQQKIVKISIELAHQLHTIGLMNIQFIVYHDQVYIIEVNPRASRTVPFISKVTGVPMVQLATHAMLGKPLEKMGYHTGLVTPAKKIAVKSPVFSFSKLPLVNATLGPEMKSTGEVLGTDNSYDKALYKAFVAAGFNVPKEGSIFFKVKPSDLDESLKLAREFKSIGFQIQADQSTADFMKQQGLQVAVKDPVNEIKHDELQVVVNTTDEYDLHTQKGQTTLNDVALEHQIPLFTAIDTVKAYETAIAGLSFSIDPM</sequence>
<dbReference type="PANTHER" id="PTHR11405">
    <property type="entry name" value="CARBAMOYLTRANSFERASE FAMILY MEMBER"/>
    <property type="match status" value="1"/>
</dbReference>
<feature type="binding site" evidence="17">
    <location>
        <position position="833"/>
    </location>
    <ligand>
        <name>Mn(2+)</name>
        <dbReference type="ChEBI" id="CHEBI:29035"/>
        <label>4</label>
    </ligand>
</feature>
<feature type="binding site" evidence="17">
    <location>
        <position position="778"/>
    </location>
    <ligand>
        <name>ATP</name>
        <dbReference type="ChEBI" id="CHEBI:30616"/>
        <label>2</label>
    </ligand>
</feature>
<protein>
    <recommendedName>
        <fullName evidence="17">Carbamoyl phosphate synthase large chain</fullName>
        <ecNumber evidence="17">6.3.4.16</ecNumber>
        <ecNumber evidence="17">6.3.5.5</ecNumber>
    </recommendedName>
    <alternativeName>
        <fullName evidence="17">Carbamoyl phosphate synthetase ammonia chain</fullName>
    </alternativeName>
</protein>
<comment type="catalytic activity">
    <reaction evidence="14 17">
        <text>hydrogencarbonate + NH4(+) + 2 ATP = carbamoyl phosphate + 2 ADP + phosphate + 2 H(+)</text>
        <dbReference type="Rhea" id="RHEA:18029"/>
        <dbReference type="ChEBI" id="CHEBI:15378"/>
        <dbReference type="ChEBI" id="CHEBI:17544"/>
        <dbReference type="ChEBI" id="CHEBI:28938"/>
        <dbReference type="ChEBI" id="CHEBI:30616"/>
        <dbReference type="ChEBI" id="CHEBI:43474"/>
        <dbReference type="ChEBI" id="CHEBI:58228"/>
        <dbReference type="ChEBI" id="CHEBI:456216"/>
        <dbReference type="EC" id="6.3.4.16"/>
    </reaction>
</comment>
<feature type="binding site" evidence="17">
    <location>
        <position position="819"/>
    </location>
    <ligand>
        <name>ATP</name>
        <dbReference type="ChEBI" id="CHEBI:30616"/>
        <label>2</label>
    </ligand>
</feature>
<dbReference type="SMART" id="SM00851">
    <property type="entry name" value="MGS"/>
    <property type="match status" value="1"/>
</dbReference>
<evidence type="ECO:0000313" key="20">
    <source>
        <dbReference type="EMBL" id="GLB47428.1"/>
    </source>
</evidence>
<evidence type="ECO:0000256" key="6">
    <source>
        <dbReference type="ARBA" id="ARBA00022605"/>
    </source>
</evidence>
<keyword evidence="12 17" id="KW-0665">Pyrimidine biosynthesis</keyword>
<dbReference type="InterPro" id="IPR011761">
    <property type="entry name" value="ATP-grasp"/>
</dbReference>
<accession>A0A9W6B3A8</accession>
<dbReference type="GO" id="GO:0005524">
    <property type="term" value="F:ATP binding"/>
    <property type="evidence" value="ECO:0007669"/>
    <property type="project" value="UniProtKB-UniRule"/>
</dbReference>
<evidence type="ECO:0000256" key="11">
    <source>
        <dbReference type="ARBA" id="ARBA00022842"/>
    </source>
</evidence>
<reference evidence="20" key="2">
    <citation type="journal article" date="2023" name="PLoS ONE">
        <title>Philodulcilactobacillus myokoensis gen. nov., sp. nov., a fructophilic, acidophilic, and agar-phobic lactic acid bacterium isolated from fermented vegetable extracts.</title>
        <authorList>
            <person name="Kouya T."/>
            <person name="Ishiyama Y."/>
            <person name="Ohashi S."/>
            <person name="Kumakubo R."/>
            <person name="Yamazaki T."/>
            <person name="Otaki T."/>
        </authorList>
    </citation>
    <scope>NUCLEOTIDE SEQUENCE</scope>
    <source>
        <strain evidence="20">WR16-4</strain>
    </source>
</reference>
<feature type="domain" description="MGS-like" evidence="19">
    <location>
        <begin position="929"/>
        <end position="1050"/>
    </location>
</feature>
<dbReference type="PROSITE" id="PS00867">
    <property type="entry name" value="CPSASE_2"/>
    <property type="match status" value="2"/>
</dbReference>
<feature type="binding site" evidence="17">
    <location>
        <position position="210"/>
    </location>
    <ligand>
        <name>ATP</name>
        <dbReference type="ChEBI" id="CHEBI:30616"/>
        <label>1</label>
    </ligand>
</feature>
<keyword evidence="9 17" id="KW-0547">Nucleotide-binding</keyword>
<feature type="binding site" evidence="17">
    <location>
        <position position="747"/>
    </location>
    <ligand>
        <name>ATP</name>
        <dbReference type="ChEBI" id="CHEBI:30616"/>
        <label>2</label>
    </ligand>
</feature>
<organism evidence="20 21">
    <name type="scientific">Philodulcilactobacillus myokoensis</name>
    <dbReference type="NCBI Taxonomy" id="2929573"/>
    <lineage>
        <taxon>Bacteria</taxon>
        <taxon>Bacillati</taxon>
        <taxon>Bacillota</taxon>
        <taxon>Bacilli</taxon>
        <taxon>Lactobacillales</taxon>
        <taxon>Lactobacillaceae</taxon>
        <taxon>Philodulcilactobacillus</taxon>
    </lineage>
</organism>
<feature type="binding site" evidence="17">
    <location>
        <position position="831"/>
    </location>
    <ligand>
        <name>Mg(2+)</name>
        <dbReference type="ChEBI" id="CHEBI:18420"/>
        <label>4</label>
    </ligand>
</feature>
<dbReference type="Gene3D" id="3.40.50.20">
    <property type="match status" value="2"/>
</dbReference>
<dbReference type="SUPFAM" id="SSF48108">
    <property type="entry name" value="Carbamoyl phosphate synthetase, large subunit connection domain"/>
    <property type="match status" value="1"/>
</dbReference>
<dbReference type="Gene3D" id="3.40.50.1380">
    <property type="entry name" value="Methylglyoxal synthase-like domain"/>
    <property type="match status" value="1"/>
</dbReference>
<evidence type="ECO:0000256" key="17">
    <source>
        <dbReference type="HAMAP-Rule" id="MF_01210"/>
    </source>
</evidence>
<evidence type="ECO:0000256" key="9">
    <source>
        <dbReference type="ARBA" id="ARBA00022741"/>
    </source>
</evidence>
<dbReference type="InterPro" id="IPR036914">
    <property type="entry name" value="MGS-like_dom_sf"/>
</dbReference>
<evidence type="ECO:0000256" key="1">
    <source>
        <dbReference type="ARBA" id="ARBA00001936"/>
    </source>
</evidence>
<evidence type="ECO:0000259" key="19">
    <source>
        <dbReference type="PROSITE" id="PS51855"/>
    </source>
</evidence>
<evidence type="ECO:0000259" key="18">
    <source>
        <dbReference type="PROSITE" id="PS50975"/>
    </source>
</evidence>
<dbReference type="SUPFAM" id="SSF56059">
    <property type="entry name" value="Glutathione synthetase ATP-binding domain-like"/>
    <property type="match status" value="2"/>
</dbReference>
<evidence type="ECO:0000256" key="4">
    <source>
        <dbReference type="ARBA" id="ARBA00022571"/>
    </source>
</evidence>
<feature type="binding site" evidence="17">
    <location>
        <position position="298"/>
    </location>
    <ligand>
        <name>ATP</name>
        <dbReference type="ChEBI" id="CHEBI:30616"/>
        <label>1</label>
    </ligand>
</feature>
<feature type="binding site" evidence="17">
    <location>
        <position position="298"/>
    </location>
    <ligand>
        <name>Mg(2+)</name>
        <dbReference type="ChEBI" id="CHEBI:18420"/>
        <label>2</label>
    </ligand>
</feature>
<dbReference type="Gene3D" id="3.30.1490.20">
    <property type="entry name" value="ATP-grasp fold, A domain"/>
    <property type="match status" value="1"/>
</dbReference>
<feature type="domain" description="ATP-grasp" evidence="18">
    <location>
        <begin position="133"/>
        <end position="327"/>
    </location>
</feature>
<dbReference type="FunFam" id="3.30.470.20:FF:000001">
    <property type="entry name" value="Carbamoyl-phosphate synthase large chain"/>
    <property type="match status" value="1"/>
</dbReference>
<keyword evidence="6 17" id="KW-0028">Amino-acid biosynthesis</keyword>
<dbReference type="FunFam" id="3.30.470.20:FF:000026">
    <property type="entry name" value="Carbamoyl-phosphate synthase large chain"/>
    <property type="match status" value="1"/>
</dbReference>
<dbReference type="GO" id="GO:0046872">
    <property type="term" value="F:metal ion binding"/>
    <property type="evidence" value="ECO:0007669"/>
    <property type="project" value="UniProtKB-KW"/>
</dbReference>
<feature type="region of interest" description="Allosteric domain" evidence="17">
    <location>
        <begin position="929"/>
        <end position="1050"/>
    </location>
</feature>
<evidence type="ECO:0000256" key="13">
    <source>
        <dbReference type="ARBA" id="ARBA00023211"/>
    </source>
</evidence>
<evidence type="ECO:0000256" key="3">
    <source>
        <dbReference type="ARBA" id="ARBA00009799"/>
    </source>
</evidence>
<feature type="binding site" evidence="17">
    <location>
        <position position="779"/>
    </location>
    <ligand>
        <name>ATP</name>
        <dbReference type="ChEBI" id="CHEBI:30616"/>
        <label>2</label>
    </ligand>
</feature>
<comment type="domain">
    <text evidence="17">The large subunit is composed of 2 ATP-grasp domains that are involved in binding the 2 ATP molecules needed for carbamoyl phosphate synthesis. The N-terminal ATP-grasp domain (referred to as the carboxyphosphate synthetic component) catalyzes the ATP-dependent phosphorylation of hydrogencarbonate to carboxyphosphate and the subsequent nucleophilic attack by ammonia to form a carbamate intermediate. The C-terminal ATP-grasp domain (referred to as the carbamoyl phosphate synthetic component) then catalyzes the phosphorylation of carbamate with the second ATP to form the end product carbamoyl phosphate. The reactive and unstable enzyme intermediates are sequentially channeled from one active site to the next through the interior of the protein over a distance of at least 96 A.</text>
</comment>
<feature type="binding site" evidence="17">
    <location>
        <position position="215"/>
    </location>
    <ligand>
        <name>ATP</name>
        <dbReference type="ChEBI" id="CHEBI:30616"/>
        <label>1</label>
    </ligand>
</feature>
<comment type="caution">
    <text evidence="20">The sequence shown here is derived from an EMBL/GenBank/DDBJ whole genome shotgun (WGS) entry which is preliminary data.</text>
</comment>
<evidence type="ECO:0000313" key="21">
    <source>
        <dbReference type="Proteomes" id="UP001144204"/>
    </source>
</evidence>
<dbReference type="EC" id="6.3.4.16" evidence="17"/>
<keyword evidence="4 17" id="KW-0055">Arginine biosynthesis</keyword>
<feature type="binding site" evidence="17">
    <location>
        <position position="745"/>
    </location>
    <ligand>
        <name>ATP</name>
        <dbReference type="ChEBI" id="CHEBI:30616"/>
        <label>2</label>
    </ligand>
</feature>
<feature type="binding site" evidence="17">
    <location>
        <position position="284"/>
    </location>
    <ligand>
        <name>ATP</name>
        <dbReference type="ChEBI" id="CHEBI:30616"/>
        <label>1</label>
    </ligand>
</feature>
<keyword evidence="8 17" id="KW-0677">Repeat</keyword>
<feature type="binding site" evidence="17">
    <location>
        <position position="831"/>
    </location>
    <ligand>
        <name>ATP</name>
        <dbReference type="ChEBI" id="CHEBI:30616"/>
        <label>2</label>
    </ligand>
</feature>
<dbReference type="PANTHER" id="PTHR11405:SF53">
    <property type="entry name" value="CARBAMOYL-PHOSPHATE SYNTHASE [AMMONIA], MITOCHONDRIAL"/>
    <property type="match status" value="1"/>
</dbReference>
<dbReference type="FunFam" id="3.40.50.20:FF:000001">
    <property type="entry name" value="Carbamoyl-phosphate synthase large chain"/>
    <property type="match status" value="2"/>
</dbReference>
<gene>
    <name evidence="17 20" type="primary">carB</name>
    <name evidence="20" type="ORF">WR164_14070</name>
</gene>
<feature type="binding site" evidence="17">
    <location>
        <position position="831"/>
    </location>
    <ligand>
        <name>Mn(2+)</name>
        <dbReference type="ChEBI" id="CHEBI:29035"/>
        <label>4</label>
    </ligand>
</feature>
<dbReference type="GO" id="GO:0006541">
    <property type="term" value="P:glutamine metabolic process"/>
    <property type="evidence" value="ECO:0007669"/>
    <property type="project" value="TreeGrafter"/>
</dbReference>
<feature type="binding site" evidence="17">
    <location>
        <position position="129"/>
    </location>
    <ligand>
        <name>ATP</name>
        <dbReference type="ChEBI" id="CHEBI:30616"/>
        <label>1</label>
    </ligand>
</feature>
<dbReference type="Pfam" id="PF02142">
    <property type="entry name" value="MGS"/>
    <property type="match status" value="1"/>
</dbReference>
<dbReference type="EMBL" id="BRPL01000004">
    <property type="protein sequence ID" value="GLB47428.1"/>
    <property type="molecule type" value="Genomic_DNA"/>
</dbReference>
<reference evidence="20" key="1">
    <citation type="submission" date="2022-07" db="EMBL/GenBank/DDBJ databases">
        <authorList>
            <person name="Kouya T."/>
            <person name="Ishiyama Y."/>
        </authorList>
    </citation>
    <scope>NUCLEOTIDE SEQUENCE</scope>
    <source>
        <strain evidence="20">WR16-4</strain>
    </source>
</reference>
<feature type="binding site" evidence="17">
    <location>
        <position position="776"/>
    </location>
    <ligand>
        <name>ATP</name>
        <dbReference type="ChEBI" id="CHEBI:30616"/>
        <label>2</label>
    </ligand>
</feature>
<dbReference type="AlphaFoldDB" id="A0A9W6B3A8"/>
<dbReference type="NCBIfam" id="NF003671">
    <property type="entry name" value="PRK05294.1"/>
    <property type="match status" value="1"/>
</dbReference>
<dbReference type="GO" id="GO:0005737">
    <property type="term" value="C:cytoplasm"/>
    <property type="evidence" value="ECO:0007669"/>
    <property type="project" value="TreeGrafter"/>
</dbReference>
<feature type="region of interest" description="Carboxyphosphate synthetic domain" evidence="17">
    <location>
        <begin position="1"/>
        <end position="401"/>
    </location>
</feature>
<keyword evidence="10 17" id="KW-0067">ATP-binding</keyword>
<feature type="binding site" evidence="17">
    <location>
        <position position="819"/>
    </location>
    <ligand>
        <name>Mg(2+)</name>
        <dbReference type="ChEBI" id="CHEBI:18420"/>
        <label>3</label>
    </ligand>
</feature>
<dbReference type="RefSeq" id="WP_286136968.1">
    <property type="nucleotide sequence ID" value="NZ_BRPL01000004.1"/>
</dbReference>
<keyword evidence="5 17" id="KW-0436">Ligase</keyword>
<dbReference type="FunFam" id="1.10.1030.10:FF:000002">
    <property type="entry name" value="Carbamoyl-phosphate synthase large chain"/>
    <property type="match status" value="1"/>
</dbReference>
<comment type="function">
    <text evidence="17">Large subunit of the glutamine-dependent carbamoyl phosphate synthetase (CPSase). CPSase catalyzes the formation of carbamoyl phosphate from the ammonia moiety of glutamine, carbonate, and phosphate donated by ATP, constituting the first step of 2 biosynthetic pathways, one leading to arginine and/or urea and the other to pyrimidine nucleotides. The large subunit (synthetase) binds the substrates ammonia (free or transferred from glutamine from the small subunit), hydrogencarbonate and ATP and carries out an ATP-coupled ligase reaction, activating hydrogencarbonate by forming carboxy phosphate which reacts with ammonia to form carbamoyl phosphate.</text>
</comment>
<dbReference type="SMART" id="SM01096">
    <property type="entry name" value="CPSase_L_D3"/>
    <property type="match status" value="1"/>
</dbReference>
<evidence type="ECO:0000256" key="8">
    <source>
        <dbReference type="ARBA" id="ARBA00022737"/>
    </source>
</evidence>
<dbReference type="FunFam" id="3.30.1490.20:FF:000001">
    <property type="entry name" value="Carbamoyl-phosphate synthase large chain"/>
    <property type="match status" value="1"/>
</dbReference>
<comment type="pathway">
    <text evidence="17">Pyrimidine metabolism; UMP biosynthesis via de novo pathway; (S)-dihydroorotate from bicarbonate: step 1/3.</text>
</comment>
<comment type="similarity">
    <text evidence="3 17">Belongs to the CarB family.</text>
</comment>
<dbReference type="PROSITE" id="PS50975">
    <property type="entry name" value="ATP_GRASP"/>
    <property type="match status" value="2"/>
</dbReference>
<dbReference type="InterPro" id="IPR016185">
    <property type="entry name" value="PreATP-grasp_dom_sf"/>
</dbReference>
<comment type="catalytic activity">
    <reaction evidence="15 17">
        <text>hydrogencarbonate + L-glutamine + 2 ATP + H2O = carbamoyl phosphate + L-glutamate + 2 ADP + phosphate + 2 H(+)</text>
        <dbReference type="Rhea" id="RHEA:18633"/>
        <dbReference type="ChEBI" id="CHEBI:15377"/>
        <dbReference type="ChEBI" id="CHEBI:15378"/>
        <dbReference type="ChEBI" id="CHEBI:17544"/>
        <dbReference type="ChEBI" id="CHEBI:29985"/>
        <dbReference type="ChEBI" id="CHEBI:30616"/>
        <dbReference type="ChEBI" id="CHEBI:43474"/>
        <dbReference type="ChEBI" id="CHEBI:58228"/>
        <dbReference type="ChEBI" id="CHEBI:58359"/>
        <dbReference type="ChEBI" id="CHEBI:456216"/>
        <dbReference type="EC" id="6.3.5.5"/>
    </reaction>
</comment>
<evidence type="ECO:0000256" key="7">
    <source>
        <dbReference type="ARBA" id="ARBA00022723"/>
    </source>
</evidence>
<evidence type="ECO:0000256" key="15">
    <source>
        <dbReference type="ARBA" id="ARBA00048816"/>
    </source>
</evidence>
<dbReference type="InterPro" id="IPR013815">
    <property type="entry name" value="ATP_grasp_subdomain_1"/>
</dbReference>
<comment type="cofactor">
    <cofactor evidence="17">
        <name>Mg(2+)</name>
        <dbReference type="ChEBI" id="CHEBI:18420"/>
    </cofactor>
    <cofactor evidence="17">
        <name>Mn(2+)</name>
        <dbReference type="ChEBI" id="CHEBI:29035"/>
    </cofactor>
    <text evidence="17">Binds 4 Mg(2+) or Mn(2+) ions per subunit.</text>
</comment>
<dbReference type="InterPro" id="IPR005483">
    <property type="entry name" value="CPSase_dom"/>
</dbReference>
<comment type="caution">
    <text evidence="17">Lacks conserved residue(s) required for the propagation of feature annotation.</text>
</comment>
<dbReference type="Proteomes" id="UP001144204">
    <property type="component" value="Unassembled WGS sequence"/>
</dbReference>
<dbReference type="InterPro" id="IPR005480">
    <property type="entry name" value="CPSase_lsu_oligo"/>
</dbReference>
<feature type="binding site" evidence="17">
    <location>
        <position position="300"/>
    </location>
    <ligand>
        <name>Mn(2+)</name>
        <dbReference type="ChEBI" id="CHEBI:29035"/>
        <label>2</label>
    </ligand>
</feature>
<comment type="cofactor">
    <cofactor evidence="1">
        <name>Mn(2+)</name>
        <dbReference type="ChEBI" id="CHEBI:29035"/>
    </cofactor>
</comment>
<comment type="function">
    <text evidence="16">Small subunit of the glutamine-dependent carbamoyl phosphate synthetase (CPSase). CPSase catalyzes the formation of carbamoyl phosphate from the ammonia moiety of glutamine, carbonate, and phosphate donated by ATP, constituting the first step of the biosynthetic pathway leading to pyrimidine nucleotides. The large subunit (synthetase) binds the substrates ammonia (free or transferred from glutamine from the small subunit), hydrogencarbonate and ATP and carries out an ATP-coupled ligase reaction, activating hydrogencarbonate by forming carboxy phosphate which reacts with ammonia to form carbamoyl phosphate.</text>
</comment>
<keyword evidence="7" id="KW-0479">Metal-binding</keyword>
<keyword evidence="11" id="KW-0460">Magnesium</keyword>
<feature type="binding site" evidence="17">
    <location>
        <position position="298"/>
    </location>
    <ligand>
        <name>Mn(2+)</name>
        <dbReference type="ChEBI" id="CHEBI:29035"/>
        <label>2</label>
    </ligand>
</feature>
<comment type="pathway">
    <text evidence="2 17">Amino-acid biosynthesis; L-arginine biosynthesis; carbamoyl phosphate from bicarbonate: step 1/1.</text>
</comment>
<feature type="binding site" evidence="17">
    <location>
        <position position="169"/>
    </location>
    <ligand>
        <name>ATP</name>
        <dbReference type="ChEBI" id="CHEBI:30616"/>
        <label>1</label>
    </ligand>
</feature>
<feature type="binding site" evidence="17">
    <location>
        <position position="751"/>
    </location>
    <ligand>
        <name>ATP</name>
        <dbReference type="ChEBI" id="CHEBI:30616"/>
        <label>2</label>
    </ligand>
</feature>
<dbReference type="PRINTS" id="PR00098">
    <property type="entry name" value="CPSASE"/>
</dbReference>
<feature type="binding site" evidence="17">
    <location>
        <position position="284"/>
    </location>
    <ligand>
        <name>Mn(2+)</name>
        <dbReference type="ChEBI" id="CHEBI:29035"/>
        <label>1</label>
    </ligand>
</feature>
<evidence type="ECO:0000256" key="2">
    <source>
        <dbReference type="ARBA" id="ARBA00005077"/>
    </source>
</evidence>
<proteinExistence type="inferred from homology"/>
<dbReference type="NCBIfam" id="TIGR01369">
    <property type="entry name" value="CPSaseII_lrg"/>
    <property type="match status" value="1"/>
</dbReference>
<feature type="binding site" evidence="17">
    <location>
        <position position="300"/>
    </location>
    <ligand>
        <name>Mg(2+)</name>
        <dbReference type="ChEBI" id="CHEBI:18420"/>
        <label>2</label>
    </ligand>
</feature>
<dbReference type="InterPro" id="IPR058047">
    <property type="entry name" value="CPSase_preATP-grasp"/>
</dbReference>
<feature type="binding site" evidence="17">
    <location>
        <position position="175"/>
    </location>
    <ligand>
        <name>ATP</name>
        <dbReference type="ChEBI" id="CHEBI:30616"/>
        <label>1</label>
    </ligand>
</feature>
<evidence type="ECO:0000256" key="14">
    <source>
        <dbReference type="ARBA" id="ARBA00047359"/>
    </source>
</evidence>
<feature type="binding site" evidence="17">
    <location>
        <position position="243"/>
    </location>
    <ligand>
        <name>ATP</name>
        <dbReference type="ChEBI" id="CHEBI:30616"/>
        <label>1</label>
    </ligand>
</feature>
<dbReference type="NCBIfam" id="NF009455">
    <property type="entry name" value="PRK12815.1"/>
    <property type="match status" value="1"/>
</dbReference>
<keyword evidence="21" id="KW-1185">Reference proteome</keyword>
<dbReference type="Gene3D" id="3.30.470.20">
    <property type="entry name" value="ATP-grasp fold, B domain"/>
    <property type="match status" value="2"/>
</dbReference>
<dbReference type="GO" id="GO:0006526">
    <property type="term" value="P:L-arginine biosynthetic process"/>
    <property type="evidence" value="ECO:0007669"/>
    <property type="project" value="UniProtKB-UniRule"/>
</dbReference>
<evidence type="ECO:0000256" key="16">
    <source>
        <dbReference type="ARBA" id="ARBA00060037"/>
    </source>
</evidence>
<feature type="binding site" evidence="17">
    <location>
        <position position="831"/>
    </location>
    <ligand>
        <name>Mg(2+)</name>
        <dbReference type="ChEBI" id="CHEBI:18420"/>
        <label>3</label>
    </ligand>
</feature>
<feature type="binding site" evidence="17">
    <location>
        <position position="777"/>
    </location>
    <ligand>
        <name>ATP</name>
        <dbReference type="ChEBI" id="CHEBI:30616"/>
        <label>2</label>
    </ligand>
</feature>
<evidence type="ECO:0000256" key="5">
    <source>
        <dbReference type="ARBA" id="ARBA00022598"/>
    </source>
</evidence>
<name>A0A9W6B3A8_9LACO</name>
<dbReference type="Pfam" id="PF25596">
    <property type="entry name" value="CPSase_L_D1"/>
    <property type="match status" value="2"/>
</dbReference>
<dbReference type="InterPro" id="IPR006275">
    <property type="entry name" value="CPSase_lsu"/>
</dbReference>
<feature type="binding site" evidence="17">
    <location>
        <position position="819"/>
    </location>
    <ligand>
        <name>Mn(2+)</name>
        <dbReference type="ChEBI" id="CHEBI:29035"/>
        <label>3</label>
    </ligand>
</feature>
<feature type="binding site" evidence="17">
    <location>
        <position position="242"/>
    </location>
    <ligand>
        <name>ATP</name>
        <dbReference type="ChEBI" id="CHEBI:30616"/>
        <label>1</label>
    </ligand>
</feature>
<dbReference type="HAMAP" id="MF_01210_B">
    <property type="entry name" value="CPSase_L_chain_B"/>
    <property type="match status" value="1"/>
</dbReference>
<comment type="subunit">
    <text evidence="17">Composed of two chains; the small (or glutamine) chain promotes the hydrolysis of glutamine to ammonia, which is used by the large (or ammonia) chain to synthesize carbamoyl phosphate. Tetramer of heterodimers (alpha,beta)4.</text>
</comment>
<feature type="binding site" evidence="17">
    <location>
        <position position="284"/>
    </location>
    <ligand>
        <name>Mg(2+)</name>
        <dbReference type="ChEBI" id="CHEBI:18420"/>
        <label>1</label>
    </ligand>
</feature>
<dbReference type="InterPro" id="IPR011607">
    <property type="entry name" value="MGS-like_dom"/>
</dbReference>
<feature type="binding site" evidence="17">
    <location>
        <position position="706"/>
    </location>
    <ligand>
        <name>ATP</name>
        <dbReference type="ChEBI" id="CHEBI:30616"/>
        <label>2</label>
    </ligand>
</feature>
<dbReference type="SUPFAM" id="SSF52440">
    <property type="entry name" value="PreATP-grasp domain"/>
    <property type="match status" value="2"/>
</dbReference>
<feature type="binding site" evidence="17">
    <location>
        <position position="833"/>
    </location>
    <ligand>
        <name>Mg(2+)</name>
        <dbReference type="ChEBI" id="CHEBI:18420"/>
        <label>4</label>
    </ligand>
</feature>
<feature type="binding site" evidence="17">
    <location>
        <position position="831"/>
    </location>
    <ligand>
        <name>Mn(2+)</name>
        <dbReference type="ChEBI" id="CHEBI:29035"/>
        <label>3</label>
    </ligand>
</feature>
<dbReference type="PROSITE" id="PS00866">
    <property type="entry name" value="CPSASE_1"/>
    <property type="match status" value="2"/>
</dbReference>